<gene>
    <name evidence="2" type="ORF">O4213_20465</name>
</gene>
<evidence type="ECO:0000313" key="3">
    <source>
        <dbReference type="Proteomes" id="UP001067235"/>
    </source>
</evidence>
<organism evidence="2 3">
    <name type="scientific">Gordonia rubripertincta</name>
    <name type="common">Rhodococcus corallinus</name>
    <dbReference type="NCBI Taxonomy" id="36822"/>
    <lineage>
        <taxon>Bacteria</taxon>
        <taxon>Bacillati</taxon>
        <taxon>Actinomycetota</taxon>
        <taxon>Actinomycetes</taxon>
        <taxon>Mycobacteriales</taxon>
        <taxon>Gordoniaceae</taxon>
        <taxon>Gordonia</taxon>
    </lineage>
</organism>
<proteinExistence type="predicted"/>
<sequence length="166" mass="18451">MTSDSAPNDIVERIGREWAKAYPDLDTTPVEVLGRINRIASALTHSLDRDLEAHSIGRSEFDVLGALARAQRPLRASEVVSTTMLSGASITKLTERLSDIGLVRRRRSDRDGRVVLLELTEAGRELVDTQFPRRLARDTKILESLSPQERAQLITLLRKVSAALPQ</sequence>
<keyword evidence="3" id="KW-1185">Reference proteome</keyword>
<evidence type="ECO:0000313" key="2">
    <source>
        <dbReference type="EMBL" id="MCZ4552377.1"/>
    </source>
</evidence>
<dbReference type="InterPro" id="IPR000835">
    <property type="entry name" value="HTH_MarR-typ"/>
</dbReference>
<evidence type="ECO:0000259" key="1">
    <source>
        <dbReference type="PROSITE" id="PS50995"/>
    </source>
</evidence>
<dbReference type="PROSITE" id="PS50995">
    <property type="entry name" value="HTH_MARR_2"/>
    <property type="match status" value="1"/>
</dbReference>
<dbReference type="PANTHER" id="PTHR33164">
    <property type="entry name" value="TRANSCRIPTIONAL REGULATOR, MARR FAMILY"/>
    <property type="match status" value="1"/>
</dbReference>
<dbReference type="InterPro" id="IPR039422">
    <property type="entry name" value="MarR/SlyA-like"/>
</dbReference>
<dbReference type="Gene3D" id="1.10.10.10">
    <property type="entry name" value="Winged helix-like DNA-binding domain superfamily/Winged helix DNA-binding domain"/>
    <property type="match status" value="1"/>
</dbReference>
<dbReference type="Proteomes" id="UP001067235">
    <property type="component" value="Unassembled WGS sequence"/>
</dbReference>
<feature type="domain" description="HTH marR-type" evidence="1">
    <location>
        <begin position="29"/>
        <end position="162"/>
    </location>
</feature>
<dbReference type="SMART" id="SM00347">
    <property type="entry name" value="HTH_MARR"/>
    <property type="match status" value="1"/>
</dbReference>
<dbReference type="SUPFAM" id="SSF46785">
    <property type="entry name" value="Winged helix' DNA-binding domain"/>
    <property type="match status" value="1"/>
</dbReference>
<comment type="caution">
    <text evidence="2">The sequence shown here is derived from an EMBL/GenBank/DDBJ whole genome shotgun (WGS) entry which is preliminary data.</text>
</comment>
<dbReference type="InterPro" id="IPR036388">
    <property type="entry name" value="WH-like_DNA-bd_sf"/>
</dbReference>
<reference evidence="2" key="1">
    <citation type="submission" date="2022-12" db="EMBL/GenBank/DDBJ databases">
        <authorList>
            <person name="Krivoruchko A.V."/>
            <person name="Elkin A."/>
        </authorList>
    </citation>
    <scope>NUCLEOTIDE SEQUENCE</scope>
    <source>
        <strain evidence="2">IEGM 1388</strain>
    </source>
</reference>
<dbReference type="InterPro" id="IPR036390">
    <property type="entry name" value="WH_DNA-bd_sf"/>
</dbReference>
<protein>
    <submittedName>
        <fullName evidence="2">MarR family winged helix-turn-helix transcriptional regulator</fullName>
    </submittedName>
</protein>
<dbReference type="RefSeq" id="WP_301573133.1">
    <property type="nucleotide sequence ID" value="NZ_JAPWIE010000006.1"/>
</dbReference>
<dbReference type="PRINTS" id="PR00598">
    <property type="entry name" value="HTHMARR"/>
</dbReference>
<dbReference type="Pfam" id="PF12802">
    <property type="entry name" value="MarR_2"/>
    <property type="match status" value="1"/>
</dbReference>
<dbReference type="EMBL" id="JAPWIE010000006">
    <property type="protein sequence ID" value="MCZ4552377.1"/>
    <property type="molecule type" value="Genomic_DNA"/>
</dbReference>
<dbReference type="PANTHER" id="PTHR33164:SF104">
    <property type="entry name" value="TRANSCRIPTIONAL REGULATORY PROTEIN"/>
    <property type="match status" value="1"/>
</dbReference>
<name>A0ABT4MZE2_GORRU</name>
<accession>A0ABT4MZE2</accession>